<dbReference type="InterPro" id="IPR039762">
    <property type="entry name" value="Nmd2/UPF2"/>
</dbReference>
<feature type="compositionally biased region" description="Acidic residues" evidence="3">
    <location>
        <begin position="407"/>
        <end position="416"/>
    </location>
</feature>
<accession>A0A0L0BRA9</accession>
<reference evidence="5 6" key="1">
    <citation type="journal article" date="2015" name="Nat. Commun.">
        <title>Lucilia cuprina genome unlocks parasitic fly biology to underpin future interventions.</title>
        <authorList>
            <person name="Anstead C.A."/>
            <person name="Korhonen P.K."/>
            <person name="Young N.D."/>
            <person name="Hall R.S."/>
            <person name="Jex A.R."/>
            <person name="Murali S.C."/>
            <person name="Hughes D.S."/>
            <person name="Lee S.F."/>
            <person name="Perry T."/>
            <person name="Stroehlein A.J."/>
            <person name="Ansell B.R."/>
            <person name="Breugelmans B."/>
            <person name="Hofmann A."/>
            <person name="Qu J."/>
            <person name="Dugan S."/>
            <person name="Lee S.L."/>
            <person name="Chao H."/>
            <person name="Dinh H."/>
            <person name="Han Y."/>
            <person name="Doddapaneni H.V."/>
            <person name="Worley K.C."/>
            <person name="Muzny D.M."/>
            <person name="Ioannidis P."/>
            <person name="Waterhouse R.M."/>
            <person name="Zdobnov E.M."/>
            <person name="James P.J."/>
            <person name="Bagnall N.H."/>
            <person name="Kotze A.C."/>
            <person name="Gibbs R.A."/>
            <person name="Richards S."/>
            <person name="Batterham P."/>
            <person name="Gasser R.B."/>
        </authorList>
    </citation>
    <scope>NUCLEOTIDE SEQUENCE [LARGE SCALE GENOMIC DNA]</scope>
    <source>
        <strain evidence="5 6">LS</strain>
        <tissue evidence="5">Full body</tissue>
    </source>
</reference>
<dbReference type="SMART" id="SM00543">
    <property type="entry name" value="MIF4G"/>
    <property type="match status" value="3"/>
</dbReference>
<dbReference type="GO" id="GO:0003723">
    <property type="term" value="F:RNA binding"/>
    <property type="evidence" value="ECO:0007669"/>
    <property type="project" value="InterPro"/>
</dbReference>
<dbReference type="Pfam" id="PF04050">
    <property type="entry name" value="Upf2"/>
    <property type="match status" value="1"/>
</dbReference>
<dbReference type="InterPro" id="IPR016024">
    <property type="entry name" value="ARM-type_fold"/>
</dbReference>
<dbReference type="EMBL" id="JRES01001480">
    <property type="protein sequence ID" value="KNC22572.1"/>
    <property type="molecule type" value="Genomic_DNA"/>
</dbReference>
<feature type="domain" description="MIF4G" evidence="4">
    <location>
        <begin position="674"/>
        <end position="892"/>
    </location>
</feature>
<evidence type="ECO:0000256" key="3">
    <source>
        <dbReference type="SAM" id="MobiDB-lite"/>
    </source>
</evidence>
<dbReference type="GO" id="GO:0000184">
    <property type="term" value="P:nuclear-transcribed mRNA catabolic process, nonsense-mediated decay"/>
    <property type="evidence" value="ECO:0007669"/>
    <property type="project" value="InterPro"/>
</dbReference>
<feature type="region of interest" description="Disordered" evidence="3">
    <location>
        <begin position="407"/>
        <end position="434"/>
    </location>
</feature>
<dbReference type="FunFam" id="1.25.40.180:FF:000014">
    <property type="entry name" value="Putative regulator of nonsense transcripts 2"/>
    <property type="match status" value="1"/>
</dbReference>
<dbReference type="GO" id="GO:0005737">
    <property type="term" value="C:cytoplasm"/>
    <property type="evidence" value="ECO:0007669"/>
    <property type="project" value="UniProtKB-SubCell"/>
</dbReference>
<dbReference type="PANTHER" id="PTHR12839">
    <property type="entry name" value="NONSENSE-MEDIATED MRNA DECAY PROTEIN 2 UP-FRAMESHIFT SUPPRESSOR 2"/>
    <property type="match status" value="1"/>
</dbReference>
<feature type="region of interest" description="Disordered" evidence="3">
    <location>
        <begin position="1"/>
        <end position="26"/>
    </location>
</feature>
<sequence>MSNDIENNATATGHEESEAVIDPEELERQEREELNAFLTELKAKISAKSHLRYENTNFDLPEESYFAKLDSSLKRNTAFVKKLKQFTAAQLDPLMKDMKGLNLSKYISEICSALSEAKIKMTDVPAVVLLCSKLHQTYADFDNEFFEAWQKTLLLKPGEKISNPSKLRVDLRLFAELVSSGVITSKQGLSLLGNVLTNVISQDKEDHSNFSIILSFCRHCGEEYAGLVPRKMINLAEKYDNPEIPKSDFLPSDKQENLRKLLKDYFKNLCKHLLSEQAELKNMTNNLKKAMASKGEISTKTKEKCELMQANFDKLLSSAQTLSDLLDEPLPELAMETEICNPGAVIENMMDDAALGELDPWGDEETKSFYIDLPDLRQFLPNFSAPKVDPEQIEDTSEMTEEALDADIDNDIDLDDPPSTTSDPPNEKDQVDNDDVLGATEKLPDKIGNALMEVGRQSNQTPGSNKQQFAQFLKNLNNCVNKELIDSAAIEFLLNYNTKNNRKKLTKSIFAVHRNRLDLLPFLSRFVAIVNLCNTDVALDLSELLRKEFKWHIRMKNQLNIESKIKIVRFMGEMVKFGLLKKFDALSCLKVLLRDFQHHQIEMACAFIEVAGIYLYNCKDTRWLMNTFLDQMMRLKTATALDSRHAAQVENVFYLVKPPETVKQDVVLRPVIHEYIRHLIFEELNKQNVERCIKMLRRINWHDSTISNYVIKCLSKAYLLRFPLIRCLADLLSGLSSYQEKAVTMVIDNVFEDIRAGLEIHSPKLAQRRIAMAKYLGELYNYKLVESTNILNTLYSIISLGVSTEEGVISELDPPDSLFRLKLACVLLDTCGPYFTSSASKQKLDYFLVFFQHYYWFKKSNPIFSKVQDTHDLFPILVDHMYRDCLSNVRPKLKLYKNLEQAKEAIKKLQDKLYPQLKELTEQLNTEDSSNLHPIPEDSEFDEAASDDSSSELDRRPRDERGDEEFNDEDDENTEDGTNQANTTDWTENEGMPEDDCKPVIRTKEDLEFEQMFEKMAQDSYQERLKETVKPNTKDIPVPMMVRNNKKSYEQISSASVVAATSQTTPPPSNDVKTTNTAAIPFVLMVRSGKGGKQQFKQFAAPSDSQLAINLKLQEEKIREEKEKVKRLTLNITDRIEEEDYQESLMQSQRGNQPNLYARPNKPKFKHQKGAPDADLIFH</sequence>
<dbReference type="FunFam" id="1.25.40.180:FF:000092">
    <property type="entry name" value="SD07232p"/>
    <property type="match status" value="1"/>
</dbReference>
<keyword evidence="6" id="KW-1185">Reference proteome</keyword>
<gene>
    <name evidence="5" type="ORF">FF38_00192</name>
</gene>
<dbReference type="OMA" id="DFQHHQI"/>
<dbReference type="PANTHER" id="PTHR12839:SF7">
    <property type="entry name" value="REGULATOR OF NONSENSE TRANSCRIPTS 2"/>
    <property type="match status" value="1"/>
</dbReference>
<evidence type="ECO:0000313" key="5">
    <source>
        <dbReference type="EMBL" id="KNC22572.1"/>
    </source>
</evidence>
<dbReference type="AlphaFoldDB" id="A0A0L0BRA9"/>
<feature type="domain" description="MIF4G" evidence="4">
    <location>
        <begin position="470"/>
        <end position="659"/>
    </location>
</feature>
<protein>
    <recommendedName>
        <fullName evidence="4">MIF4G domain-containing protein</fullName>
    </recommendedName>
</protein>
<feature type="compositionally biased region" description="Polar residues" evidence="3">
    <location>
        <begin position="1144"/>
        <end position="1155"/>
    </location>
</feature>
<dbReference type="OrthoDB" id="27832at2759"/>
<dbReference type="Pfam" id="PF02854">
    <property type="entry name" value="MIF4G"/>
    <property type="match status" value="3"/>
</dbReference>
<evidence type="ECO:0000259" key="4">
    <source>
        <dbReference type="SMART" id="SM00543"/>
    </source>
</evidence>
<dbReference type="SUPFAM" id="SSF48371">
    <property type="entry name" value="ARM repeat"/>
    <property type="match status" value="3"/>
</dbReference>
<dbReference type="FunFam" id="1.25.40.180:FF:000030">
    <property type="entry name" value="Regulator of nonsense transcripts UPF2"/>
    <property type="match status" value="1"/>
</dbReference>
<evidence type="ECO:0000256" key="2">
    <source>
        <dbReference type="ARBA" id="ARBA00022490"/>
    </source>
</evidence>
<feature type="compositionally biased region" description="Acidic residues" evidence="3">
    <location>
        <begin position="962"/>
        <end position="975"/>
    </location>
</feature>
<feature type="compositionally biased region" description="Basic and acidic residues" evidence="3">
    <location>
        <begin position="1170"/>
        <end position="1179"/>
    </location>
</feature>
<evidence type="ECO:0000313" key="6">
    <source>
        <dbReference type="Proteomes" id="UP000037069"/>
    </source>
</evidence>
<feature type="compositionally biased region" description="Basic and acidic residues" evidence="3">
    <location>
        <begin position="952"/>
        <end position="961"/>
    </location>
</feature>
<feature type="region of interest" description="Disordered" evidence="3">
    <location>
        <begin position="924"/>
        <end position="999"/>
    </location>
</feature>
<feature type="compositionally biased region" description="Acidic residues" evidence="3">
    <location>
        <begin position="937"/>
        <end position="951"/>
    </location>
</feature>
<dbReference type="InterPro" id="IPR007193">
    <property type="entry name" value="Upf2/Nmd2_C"/>
</dbReference>
<evidence type="ECO:0000256" key="1">
    <source>
        <dbReference type="ARBA" id="ARBA00004496"/>
    </source>
</evidence>
<dbReference type="InterPro" id="IPR003890">
    <property type="entry name" value="MIF4G-like_typ-3"/>
</dbReference>
<feature type="domain" description="MIF4G" evidence="4">
    <location>
        <begin position="73"/>
        <end position="270"/>
    </location>
</feature>
<comment type="caution">
    <text evidence="5">The sequence shown here is derived from an EMBL/GenBank/DDBJ whole genome shotgun (WGS) entry which is preliminary data.</text>
</comment>
<organism evidence="5 6">
    <name type="scientific">Lucilia cuprina</name>
    <name type="common">Green bottle fly</name>
    <name type="synonym">Australian sheep blowfly</name>
    <dbReference type="NCBI Taxonomy" id="7375"/>
    <lineage>
        <taxon>Eukaryota</taxon>
        <taxon>Metazoa</taxon>
        <taxon>Ecdysozoa</taxon>
        <taxon>Arthropoda</taxon>
        <taxon>Hexapoda</taxon>
        <taxon>Insecta</taxon>
        <taxon>Pterygota</taxon>
        <taxon>Neoptera</taxon>
        <taxon>Endopterygota</taxon>
        <taxon>Diptera</taxon>
        <taxon>Brachycera</taxon>
        <taxon>Muscomorpha</taxon>
        <taxon>Oestroidea</taxon>
        <taxon>Calliphoridae</taxon>
        <taxon>Luciliinae</taxon>
        <taxon>Lucilia</taxon>
    </lineage>
</organism>
<dbReference type="Gene3D" id="4.10.80.160">
    <property type="match status" value="1"/>
</dbReference>
<comment type="subcellular location">
    <subcellularLocation>
        <location evidence="1">Cytoplasm</location>
    </subcellularLocation>
</comment>
<dbReference type="GO" id="GO:0035145">
    <property type="term" value="C:exon-exon junction complex"/>
    <property type="evidence" value="ECO:0007669"/>
    <property type="project" value="TreeGrafter"/>
</dbReference>
<feature type="region of interest" description="Disordered" evidence="3">
    <location>
        <begin position="1141"/>
        <end position="1179"/>
    </location>
</feature>
<name>A0A0L0BRA9_LUCCU</name>
<dbReference type="STRING" id="7375.A0A0L0BRA9"/>
<dbReference type="Gene3D" id="1.25.40.180">
    <property type="match status" value="3"/>
</dbReference>
<proteinExistence type="predicted"/>
<dbReference type="Proteomes" id="UP000037069">
    <property type="component" value="Unassembled WGS sequence"/>
</dbReference>
<feature type="compositionally biased region" description="Polar residues" evidence="3">
    <location>
        <begin position="1"/>
        <end position="11"/>
    </location>
</feature>
<keyword evidence="2" id="KW-0963">Cytoplasm</keyword>